<evidence type="ECO:0000313" key="2">
    <source>
        <dbReference type="EMBL" id="CAD8130740.1"/>
    </source>
</evidence>
<sequence length="340" mass="41245">MKVIETFWIIFHYMKKKIFSEFRISNFIYKQSNNNINYKRFYILQCKQKIKQVLDSFTFLYQSINIYNWFSLKLHYIHQLVVINIVLIFQSLRGDHFFSTIKLITVQAVLFYETSNKINQFKQELDQMKQQQQQQINKYQEEIDQKSQMLFQSRANDLVIKLNLNNNVQVKIRQLMLSITEVFGKDEVEEDIDYNNQQPSPKLKNFKRRAKSQQFYYNDEIDDLLNLLTDKKENIWLPKFLTSQRQLDFQNSSIQQTQKEDQFSQDAKKFILSHFTYRKASFQYIDDIKDDMDDIAEKIQQILILISYIQILLQTNQISHKECYLWKDLQICLNIQSYKH</sequence>
<proteinExistence type="predicted"/>
<feature type="coiled-coil region" evidence="1">
    <location>
        <begin position="111"/>
        <end position="149"/>
    </location>
</feature>
<reference evidence="2" key="1">
    <citation type="submission" date="2021-01" db="EMBL/GenBank/DDBJ databases">
        <authorList>
            <consortium name="Genoscope - CEA"/>
            <person name="William W."/>
        </authorList>
    </citation>
    <scope>NUCLEOTIDE SEQUENCE</scope>
</reference>
<dbReference type="AlphaFoldDB" id="A0A8S1RTK3"/>
<accession>A0A8S1RTK3</accession>
<gene>
    <name evidence="2" type="ORF">PSON_ATCC_30995.1.T3230001</name>
</gene>
<keyword evidence="1" id="KW-0175">Coiled coil</keyword>
<evidence type="ECO:0000313" key="3">
    <source>
        <dbReference type="Proteomes" id="UP000692954"/>
    </source>
</evidence>
<evidence type="ECO:0000256" key="1">
    <source>
        <dbReference type="SAM" id="Coils"/>
    </source>
</evidence>
<dbReference type="Proteomes" id="UP000692954">
    <property type="component" value="Unassembled WGS sequence"/>
</dbReference>
<comment type="caution">
    <text evidence="2">The sequence shown here is derived from an EMBL/GenBank/DDBJ whole genome shotgun (WGS) entry which is preliminary data.</text>
</comment>
<keyword evidence="3" id="KW-1185">Reference proteome</keyword>
<protein>
    <submittedName>
        <fullName evidence="2">Uncharacterized protein</fullName>
    </submittedName>
</protein>
<name>A0A8S1RTK3_9CILI</name>
<dbReference type="EMBL" id="CAJJDN010000323">
    <property type="protein sequence ID" value="CAD8130740.1"/>
    <property type="molecule type" value="Genomic_DNA"/>
</dbReference>
<organism evidence="2 3">
    <name type="scientific">Paramecium sonneborni</name>
    <dbReference type="NCBI Taxonomy" id="65129"/>
    <lineage>
        <taxon>Eukaryota</taxon>
        <taxon>Sar</taxon>
        <taxon>Alveolata</taxon>
        <taxon>Ciliophora</taxon>
        <taxon>Intramacronucleata</taxon>
        <taxon>Oligohymenophorea</taxon>
        <taxon>Peniculida</taxon>
        <taxon>Parameciidae</taxon>
        <taxon>Paramecium</taxon>
    </lineage>
</organism>